<dbReference type="AlphaFoldDB" id="A0A4Z0L4W7"/>
<organism evidence="1 2">
    <name type="scientific">Salmonella enterica subsp. enterica serovar Poona</name>
    <dbReference type="NCBI Taxonomy" id="436295"/>
    <lineage>
        <taxon>Bacteria</taxon>
        <taxon>Pseudomonadati</taxon>
        <taxon>Pseudomonadota</taxon>
        <taxon>Gammaproteobacteria</taxon>
        <taxon>Enterobacterales</taxon>
        <taxon>Enterobacteriaceae</taxon>
        <taxon>Salmonella</taxon>
    </lineage>
</organism>
<gene>
    <name evidence="1" type="ORF">C9F07_23395</name>
</gene>
<reference evidence="1 2" key="1">
    <citation type="submission" date="2018-03" db="EMBL/GenBank/DDBJ databases">
        <title>Non-Typhoidal Salmonella genome sequencing and assembly.</title>
        <authorList>
            <person name="Matchawe C."/>
        </authorList>
    </citation>
    <scope>NUCLEOTIDE SEQUENCE [LARGE SCALE GENOMIC DNA]</scope>
    <source>
        <strain evidence="1 2">22sa</strain>
    </source>
</reference>
<sequence length="46" mass="4960">HQCDPSWLDEVLMSHDGAGGAIDDVRYLGGDVHAPAGTLRQSIENR</sequence>
<dbReference type="EMBL" id="PYKI01002378">
    <property type="protein sequence ID" value="TGD52502.1"/>
    <property type="molecule type" value="Genomic_DNA"/>
</dbReference>
<comment type="caution">
    <text evidence="1">The sequence shown here is derived from an EMBL/GenBank/DDBJ whole genome shotgun (WGS) entry which is preliminary data.</text>
</comment>
<dbReference type="Proteomes" id="UP000298196">
    <property type="component" value="Unassembled WGS sequence"/>
</dbReference>
<accession>A0A4Z0L4W7</accession>
<feature type="non-terminal residue" evidence="1">
    <location>
        <position position="1"/>
    </location>
</feature>
<protein>
    <submittedName>
        <fullName evidence="1">Lipoprotein</fullName>
    </submittedName>
</protein>
<proteinExistence type="predicted"/>
<name>A0A4Z0L4W7_SALET</name>
<evidence type="ECO:0000313" key="2">
    <source>
        <dbReference type="Proteomes" id="UP000298196"/>
    </source>
</evidence>
<keyword evidence="2" id="KW-1185">Reference proteome</keyword>
<evidence type="ECO:0000313" key="1">
    <source>
        <dbReference type="EMBL" id="TGD52502.1"/>
    </source>
</evidence>
<keyword evidence="1" id="KW-0449">Lipoprotein</keyword>